<dbReference type="SUPFAM" id="SSF52206">
    <property type="entry name" value="Hypothetical protein MTH538"/>
    <property type="match status" value="1"/>
</dbReference>
<evidence type="ECO:0000259" key="1">
    <source>
        <dbReference type="Pfam" id="PF08937"/>
    </source>
</evidence>
<dbReference type="OrthoDB" id="9811746at2"/>
<dbReference type="Gene3D" id="3.40.50.9200">
    <property type="entry name" value="Hypothetical protein MTH538"/>
    <property type="match status" value="1"/>
</dbReference>
<dbReference type="AlphaFoldDB" id="A0A368MX80"/>
<feature type="domain" description="Thoeris protein ThsB TIR-like" evidence="1">
    <location>
        <begin position="6"/>
        <end position="100"/>
    </location>
</feature>
<protein>
    <recommendedName>
        <fullName evidence="1">Thoeris protein ThsB TIR-like domain-containing protein</fullName>
    </recommendedName>
</protein>
<gene>
    <name evidence="2" type="ORF">DQ356_08490</name>
</gene>
<comment type="caution">
    <text evidence="2">The sequence shown here is derived from an EMBL/GenBank/DDBJ whole genome shotgun (WGS) entry which is preliminary data.</text>
</comment>
<dbReference type="Proteomes" id="UP000252172">
    <property type="component" value="Unassembled WGS sequence"/>
</dbReference>
<dbReference type="EMBL" id="QPIE01000005">
    <property type="protein sequence ID" value="RCU42832.1"/>
    <property type="molecule type" value="Genomic_DNA"/>
</dbReference>
<evidence type="ECO:0000313" key="2">
    <source>
        <dbReference type="EMBL" id="RCU42832.1"/>
    </source>
</evidence>
<reference evidence="2 3" key="1">
    <citation type="submission" date="2018-07" db="EMBL/GenBank/DDBJ databases">
        <title>Chryseobacterium lacus sp. nov., isolated from lake water.</title>
        <authorList>
            <person name="Li C.-M."/>
        </authorList>
    </citation>
    <scope>NUCLEOTIDE SEQUENCE [LARGE SCALE GENOMIC DNA]</scope>
    <source>
        <strain evidence="2 3">YLOS41</strain>
    </source>
</reference>
<evidence type="ECO:0000313" key="3">
    <source>
        <dbReference type="Proteomes" id="UP000252172"/>
    </source>
</evidence>
<organism evidence="2 3">
    <name type="scientific">Chryseobacterium lacus</name>
    <dbReference type="NCBI Taxonomy" id="2058346"/>
    <lineage>
        <taxon>Bacteria</taxon>
        <taxon>Pseudomonadati</taxon>
        <taxon>Bacteroidota</taxon>
        <taxon>Flavobacteriia</taxon>
        <taxon>Flavobacteriales</taxon>
        <taxon>Weeksellaceae</taxon>
        <taxon>Chryseobacterium group</taxon>
        <taxon>Chryseobacterium</taxon>
    </lineage>
</organism>
<accession>A0A368MX80</accession>
<name>A0A368MX80_9FLAO</name>
<dbReference type="RefSeq" id="WP_114304043.1">
    <property type="nucleotide sequence ID" value="NZ_QPIE01000005.1"/>
</dbReference>
<proteinExistence type="predicted"/>
<dbReference type="InterPro" id="IPR036490">
    <property type="entry name" value="ThsB_TIR-like_sf"/>
</dbReference>
<sequence>MSRKVFTSFHYSADNWRASQVRNMGKIEGNPIATTNNWEEVTKGGDKAIEKWIDDNMHGKSCVIVLIGSETSNRKWIDYEIKKAWKEKRGIVGIYINKLKDSNGNQSIKGKNPFEKFDVNGVNFANIVKSYNPPYQNSSDAYNYIKDNIQNWIEEAMNIRNRY</sequence>
<dbReference type="InterPro" id="IPR015032">
    <property type="entry name" value="ThsB__TIR-like_domain"/>
</dbReference>
<keyword evidence="3" id="KW-1185">Reference proteome</keyword>
<dbReference type="Pfam" id="PF08937">
    <property type="entry name" value="ThsB_TIR"/>
    <property type="match status" value="1"/>
</dbReference>